<dbReference type="Pfam" id="PF13516">
    <property type="entry name" value="LRR_6"/>
    <property type="match status" value="1"/>
</dbReference>
<feature type="compositionally biased region" description="Basic and acidic residues" evidence="1">
    <location>
        <begin position="297"/>
        <end position="311"/>
    </location>
</feature>
<keyword evidence="3" id="KW-1185">Reference proteome</keyword>
<evidence type="ECO:0000313" key="2">
    <source>
        <dbReference type="EMBL" id="GMI04694.1"/>
    </source>
</evidence>
<dbReference type="OrthoDB" id="194046at2759"/>
<dbReference type="InterPro" id="IPR032675">
    <property type="entry name" value="LRR_dom_sf"/>
</dbReference>
<accession>A0A9W7CHC2</accession>
<feature type="region of interest" description="Disordered" evidence="1">
    <location>
        <begin position="1204"/>
        <end position="1267"/>
    </location>
</feature>
<feature type="compositionally biased region" description="Polar residues" evidence="1">
    <location>
        <begin position="1"/>
        <end position="14"/>
    </location>
</feature>
<name>A0A9W7CHC2_9STRA</name>
<reference evidence="3" key="1">
    <citation type="journal article" date="2023" name="Commun. Biol.">
        <title>Genome analysis of Parmales, the sister group of diatoms, reveals the evolutionary specialization of diatoms from phago-mixotrophs to photoautotrophs.</title>
        <authorList>
            <person name="Ban H."/>
            <person name="Sato S."/>
            <person name="Yoshikawa S."/>
            <person name="Yamada K."/>
            <person name="Nakamura Y."/>
            <person name="Ichinomiya M."/>
            <person name="Sato N."/>
            <person name="Blanc-Mathieu R."/>
            <person name="Endo H."/>
            <person name="Kuwata A."/>
            <person name="Ogata H."/>
        </authorList>
    </citation>
    <scope>NUCLEOTIDE SEQUENCE [LARGE SCALE GENOMIC DNA]</scope>
    <source>
        <strain evidence="3">NIES 3700</strain>
    </source>
</reference>
<protein>
    <submittedName>
        <fullName evidence="2">Uncharacterized protein</fullName>
    </submittedName>
</protein>
<dbReference type="SUPFAM" id="SSF52047">
    <property type="entry name" value="RNI-like"/>
    <property type="match status" value="1"/>
</dbReference>
<feature type="compositionally biased region" description="Basic residues" evidence="1">
    <location>
        <begin position="312"/>
        <end position="325"/>
    </location>
</feature>
<dbReference type="PANTHER" id="PTHR24114:SF2">
    <property type="entry name" value="F-BOX DOMAIN-CONTAINING PROTEIN-RELATED"/>
    <property type="match status" value="1"/>
</dbReference>
<dbReference type="Proteomes" id="UP001165122">
    <property type="component" value="Unassembled WGS sequence"/>
</dbReference>
<feature type="region of interest" description="Disordered" evidence="1">
    <location>
        <begin position="860"/>
        <end position="881"/>
    </location>
</feature>
<organism evidence="2 3">
    <name type="scientific">Triparma laevis f. longispina</name>
    <dbReference type="NCBI Taxonomy" id="1714387"/>
    <lineage>
        <taxon>Eukaryota</taxon>
        <taxon>Sar</taxon>
        <taxon>Stramenopiles</taxon>
        <taxon>Ochrophyta</taxon>
        <taxon>Bolidophyceae</taxon>
        <taxon>Parmales</taxon>
        <taxon>Triparmaceae</taxon>
        <taxon>Triparma</taxon>
    </lineage>
</organism>
<feature type="region of interest" description="Disordered" evidence="1">
    <location>
        <begin position="1"/>
        <end position="74"/>
    </location>
</feature>
<proteinExistence type="predicted"/>
<evidence type="ECO:0000256" key="1">
    <source>
        <dbReference type="SAM" id="MobiDB-lite"/>
    </source>
</evidence>
<feature type="compositionally biased region" description="Pro residues" evidence="1">
    <location>
        <begin position="326"/>
        <end position="340"/>
    </location>
</feature>
<sequence length="1875" mass="212335">MKSPQKSPTRSQRSTKLESAPPTSGSPTVLNQHRPRTTSALSTFEPHSRSASILHPSHPHPVKDPPQSPEERDQFLQTLHSTHKLHHPSESSYYTNEINKRLESRRVLKSKKSVDRWRTSIELIRQEWTTDRTSREETVRELTLSINKSNLKRAKNDQEKEALRISVQSKQKSLNDISFASASLLEESGSGLMPSIDGGVGGHAPLGGMRKSKGGWRRKLEKVMRKVDNEEVEEALEESKKIDLEFNTTNFETISAKALLYDTTIDRHAKEINLDTTSDVGFYSSPFDLTMREKYVKEGREKRKDDEDRRERKDRRKWKREHPKVKPPPPSPPPSPPKTPPLVYDPTLVLSESEKRNYFGYQARDNYFSVYRQLVKEHTNIVPNNVDWETYKAPEFDDGSYYEADPDSDYSDSEFDMNHEVGIFSKSALTPRHKMNRAIISKQTVLSEPHMIRTLAVLGEPNTESAKLNDVLDLAGKSIGDEAVQVLADILDEIPHLRHVNLRDNRLSDTTIRMIVGELTNPDKPIRLLSLDLGYNDVDGDTSQQLARFLSSKHCHLETLCLPCADVDDTELNHFCSALMYNKTIKHLDFSHNIIGGAKELLHKTAPNIVKDKRGKRTIMPMGGEAIAMALQVNKTLTHLNLSWNQLGAKSAMLLGEMLITNKALKFLDLGYNSLTESGVSVIFQGLEENRILEHLDVTSNNVGPAACCVLSTALRGNQVIKKIVLSENPISEQGARAICRSLKYTIEGRDIAMHGCSFGKKGCNAFMKMKTIPKIGEFLDKSTHLTPEIGVSADTPHFDMSDPVGYYMLDMSVPYNQTIASDIYYLASYSSGYHFKLLKHNGSNIKFVAPTQRTDDMMRTRRRKHSMERQNSLASSPTKLDGGTPDVDFAHYNVDWRFKTQSIYTEMKGHEWVDQMQHDELIDSSTNDRWLIPTYGMLEVVLCYIPMPQAETMLANRTQINAIEAWCKAQPSMRIEIIRLFAIDGWVLAHQVQELIESMNVGTSRLSEDEVISILTHLIPICVDEGVLEHLIETFLGHKAAQKVIMSYGDLYPTLQGSYCGHYSLDLSKKWDRLTCLRLAEQNTYEMSRLMDLTKNQGWLDKGGRGGTSQEGNWMQFRNGRWRGAEVDMDISFFQYRLGDKTSGILEFDFVSTERIAGDARGMTTEEFNIFCNACDVYVAPDSENENIEKLTNAISFIQKQADGFSARPPPSDRSKSPPPLTPTSGSAGGRTPTNLNKRRGAHLQSNARRTELVEAKAKHDIKEKEDKKKEFLGMKRGESFRMEQARSGSPDLVGKKYAKNLSGMDFNAKETFQSGIAQIRRRNVAEKLYLTGQDSGFSADRMRSWLSDKVDLNLWGSTNFNILLAAIKERTIEVAATAPPTLITHALKVRFIHKKKLSALQYSVDNWGSEPDAWCTKLVEINREKPSNSLIKVAEAWAAKIFGEYNLFEKAQRAVTAKPKDGKKEKGKKATPFTAIIRRSKQAAENEFHPKKLEGARFICTTHWVDIIVDALPQETDGFSTMSSNAGVTHTDAPRQGFLALKGKIQWRWQNLRRVNDVTMSYADTADKVKKVRAKLGTRVMTCVQAAKLANFIPIDEAEYSLNFGDSIVVIQANKKGEGVPHPGRIKSHNTEHDTYSIIFNDGRVDNKVLPQFVKEARGKDHFREDVVVACFSRVKDLENFKIVIDTLPPYGALNVCNRLGWLNVLNGNSMNLTYDLIFKHHDHRVLCNILLKLSVVEDGKNMCCPGLPVGSKNICNKHKNCEGHQYRSERIWLENKRAEGFGLSADWDEARFPPDICKYMKKWKEKQQSSKRFIPPEMMFSGRFETVDENFKCVELREEITKSYFLVGTPVLTKNGSKIRREASFKVQGYKD</sequence>
<feature type="compositionally biased region" description="Polar residues" evidence="1">
    <location>
        <begin position="870"/>
        <end position="879"/>
    </location>
</feature>
<feature type="compositionally biased region" description="Polar residues" evidence="1">
    <location>
        <begin position="21"/>
        <end position="42"/>
    </location>
</feature>
<gene>
    <name evidence="2" type="ORF">TrLO_g13928</name>
</gene>
<dbReference type="InterPro" id="IPR001611">
    <property type="entry name" value="Leu-rich_rpt"/>
</dbReference>
<dbReference type="InterPro" id="IPR052394">
    <property type="entry name" value="LRR-containing"/>
</dbReference>
<dbReference type="SMART" id="SM00368">
    <property type="entry name" value="LRR_RI"/>
    <property type="match status" value="6"/>
</dbReference>
<evidence type="ECO:0000313" key="3">
    <source>
        <dbReference type="Proteomes" id="UP001165122"/>
    </source>
</evidence>
<dbReference type="EMBL" id="BRXW01000077">
    <property type="protein sequence ID" value="GMI04694.1"/>
    <property type="molecule type" value="Genomic_DNA"/>
</dbReference>
<comment type="caution">
    <text evidence="2">The sequence shown here is derived from an EMBL/GenBank/DDBJ whole genome shotgun (WGS) entry which is preliminary data.</text>
</comment>
<dbReference type="Gene3D" id="3.80.10.10">
    <property type="entry name" value="Ribonuclease Inhibitor"/>
    <property type="match status" value="3"/>
</dbReference>
<dbReference type="PANTHER" id="PTHR24114">
    <property type="entry name" value="LEUCINE RICH REPEAT FAMILY PROTEIN"/>
    <property type="match status" value="1"/>
</dbReference>
<feature type="region of interest" description="Disordered" evidence="1">
    <location>
        <begin position="297"/>
        <end position="345"/>
    </location>
</feature>
<feature type="compositionally biased region" description="Basic and acidic residues" evidence="1">
    <location>
        <begin position="1250"/>
        <end position="1267"/>
    </location>
</feature>